<comment type="caution">
    <text evidence="1">The sequence shown here is derived from an EMBL/GenBank/DDBJ whole genome shotgun (WGS) entry which is preliminary data.</text>
</comment>
<reference evidence="1 2" key="1">
    <citation type="submission" date="2023-03" db="EMBL/GenBank/DDBJ databases">
        <title>Bacillus Genome Sequencing.</title>
        <authorList>
            <person name="Dunlap C."/>
        </authorList>
    </citation>
    <scope>NUCLEOTIDE SEQUENCE [LARGE SCALE GENOMIC DNA]</scope>
    <source>
        <strain evidence="1 2">NRS-1717</strain>
    </source>
</reference>
<dbReference type="Proteomes" id="UP001342826">
    <property type="component" value="Unassembled WGS sequence"/>
</dbReference>
<dbReference type="RefSeq" id="WP_328015671.1">
    <property type="nucleotide sequence ID" value="NZ_JARTFS010000013.1"/>
</dbReference>
<evidence type="ECO:0000313" key="1">
    <source>
        <dbReference type="EMBL" id="MED4403191.1"/>
    </source>
</evidence>
<keyword evidence="2" id="KW-1185">Reference proteome</keyword>
<dbReference type="EMBL" id="JARTFS010000013">
    <property type="protein sequence ID" value="MED4403191.1"/>
    <property type="molecule type" value="Genomic_DNA"/>
</dbReference>
<gene>
    <name evidence="1" type="ORF">P9271_17925</name>
</gene>
<name>A0ABU6P1F5_9BACI</name>
<evidence type="ECO:0000313" key="2">
    <source>
        <dbReference type="Proteomes" id="UP001342826"/>
    </source>
</evidence>
<protein>
    <submittedName>
        <fullName evidence="1">Uncharacterized protein</fullName>
    </submittedName>
</protein>
<accession>A0ABU6P1F5</accession>
<proteinExistence type="predicted"/>
<organism evidence="1 2">
    <name type="scientific">Metabacillus fastidiosus</name>
    <dbReference type="NCBI Taxonomy" id="1458"/>
    <lineage>
        <taxon>Bacteria</taxon>
        <taxon>Bacillati</taxon>
        <taxon>Bacillota</taxon>
        <taxon>Bacilli</taxon>
        <taxon>Bacillales</taxon>
        <taxon>Bacillaceae</taxon>
        <taxon>Metabacillus</taxon>
    </lineage>
</organism>
<sequence>MIKETAELLKEQMEEKYGIIVIKSEGFYTTDIGYVATLTTESGITFDAWRRKNSDVNFYMEEVWRRKGIDKWGIAGDFITGTESVELNVGYREEGKKDVHKLIKPIEEVNNDLWLTIYVDLKEAYKKEKAKEIEKEIFKYYQFLQQNGAEEVELIVRYNENFLKRDTGSYMIIRNAEGKLPNIRDVEDVSETLNK</sequence>